<feature type="transmembrane region" description="Helical" evidence="1">
    <location>
        <begin position="136"/>
        <end position="154"/>
    </location>
</feature>
<feature type="transmembrane region" description="Helical" evidence="1">
    <location>
        <begin position="51"/>
        <end position="71"/>
    </location>
</feature>
<comment type="caution">
    <text evidence="2">The sequence shown here is derived from an EMBL/GenBank/DDBJ whole genome shotgun (WGS) entry which is preliminary data.</text>
</comment>
<gene>
    <name evidence="2" type="ORF">JFL43_01300</name>
</gene>
<proteinExistence type="predicted"/>
<keyword evidence="1" id="KW-1133">Transmembrane helix</keyword>
<evidence type="ECO:0000256" key="1">
    <source>
        <dbReference type="SAM" id="Phobius"/>
    </source>
</evidence>
<dbReference type="RefSeq" id="WP_100794467.1">
    <property type="nucleotide sequence ID" value="NZ_JAEOAH010000001.1"/>
</dbReference>
<keyword evidence="1" id="KW-0812">Transmembrane</keyword>
<evidence type="ECO:0000313" key="3">
    <source>
        <dbReference type="Proteomes" id="UP000618943"/>
    </source>
</evidence>
<feature type="transmembrane region" description="Helical" evidence="1">
    <location>
        <begin position="113"/>
        <end position="130"/>
    </location>
</feature>
<dbReference type="EMBL" id="JAEOAH010000001">
    <property type="protein sequence ID" value="MBK3493525.1"/>
    <property type="molecule type" value="Genomic_DNA"/>
</dbReference>
<sequence>MKKDLRVQSPLWNILGIVILVIAAYGVTHSFPIEWSKGKDGAIEIYITSHINWQLISAMLLSLIYLPAYAYKFRQHNKLNPQHKVSMFSIQPPEYLEEDEMMRTVTQRATQKVYTFISFALPLATALFFIPMNRFWYIVIILLIAIIQNLMYYFEIRKYVKEDKEEVSEFS</sequence>
<keyword evidence="1" id="KW-0472">Membrane</keyword>
<organism evidence="2 3">
    <name type="scientific">Viridibacillus soli</name>
    <dbReference type="NCBI Taxonomy" id="2798301"/>
    <lineage>
        <taxon>Bacteria</taxon>
        <taxon>Bacillati</taxon>
        <taxon>Bacillota</taxon>
        <taxon>Bacilli</taxon>
        <taxon>Bacillales</taxon>
        <taxon>Caryophanaceae</taxon>
        <taxon>Viridibacillus</taxon>
    </lineage>
</organism>
<feature type="transmembrane region" description="Helical" evidence="1">
    <location>
        <begin position="12"/>
        <end position="31"/>
    </location>
</feature>
<accession>A0ABS1H286</accession>
<keyword evidence="3" id="KW-1185">Reference proteome</keyword>
<dbReference type="Proteomes" id="UP000618943">
    <property type="component" value="Unassembled WGS sequence"/>
</dbReference>
<name>A0ABS1H286_9BACL</name>
<reference evidence="2 3" key="1">
    <citation type="submission" date="2020-12" db="EMBL/GenBank/DDBJ databases">
        <title>YIM B01967 draft genome.</title>
        <authorList>
            <person name="Yan X."/>
        </authorList>
    </citation>
    <scope>NUCLEOTIDE SEQUENCE [LARGE SCALE GENOMIC DNA]</scope>
    <source>
        <strain evidence="2 3">YIM B01967</strain>
    </source>
</reference>
<protein>
    <submittedName>
        <fullName evidence="2">Uncharacterized protein</fullName>
    </submittedName>
</protein>
<evidence type="ECO:0000313" key="2">
    <source>
        <dbReference type="EMBL" id="MBK3493525.1"/>
    </source>
</evidence>